<keyword evidence="2" id="KW-1185">Reference proteome</keyword>
<dbReference type="Proteomes" id="UP000250235">
    <property type="component" value="Unassembled WGS sequence"/>
</dbReference>
<accession>A0A2Z7AFB0</accession>
<dbReference type="AlphaFoldDB" id="A0A2Z7AFB0"/>
<name>A0A2Z7AFB0_9LAMI</name>
<protein>
    <submittedName>
        <fullName evidence="1">Plasma membrane ATPase 1-like</fullName>
    </submittedName>
</protein>
<gene>
    <name evidence="1" type="ORF">F511_39374</name>
</gene>
<sequence length="429" mass="46868">MRIRPPEFETSICDAKYHVSLHTPPPSSQKPPPPSPPRVAVAAAVFAGKIVSGQLDEENPFVLISSALLVQPDEGVSDLVVDRIDIDSDLVIYQTTLVRTFQVSTRSVLGKCVYLVTLATSLFDLQDVCIAIGSIATLDLPMVVDLIGIYGLKGPYCTLTTTNWFLQALSVIPRGSWGDVARRSYHDPMGKSGIVIPEPQWLPSITPPPPPLLAVGRLPPLIDRTCSDQFFEENPSALISSGLLLQADEGVSLPVVDLIDESTAAYREEPVSLRFWLEPGACRQQAAGRWAPSRATVARSMASARALVAHLDGRRELLLRAQVAQICRWTLQHGGRRWLLISHVWLAHRAPCAPHVAASVRPSAARYVVAAAAVRRSSDSDATANFLLGLVRACPGQPMKFLDRYSISGPIWSILKFLRFWPKIVLGPM</sequence>
<dbReference type="EMBL" id="KV015662">
    <property type="protein sequence ID" value="KZV20435.1"/>
    <property type="molecule type" value="Genomic_DNA"/>
</dbReference>
<evidence type="ECO:0000313" key="2">
    <source>
        <dbReference type="Proteomes" id="UP000250235"/>
    </source>
</evidence>
<reference evidence="1 2" key="1">
    <citation type="journal article" date="2015" name="Proc. Natl. Acad. Sci. U.S.A.">
        <title>The resurrection genome of Boea hygrometrica: A blueprint for survival of dehydration.</title>
        <authorList>
            <person name="Xiao L."/>
            <person name="Yang G."/>
            <person name="Zhang L."/>
            <person name="Yang X."/>
            <person name="Zhao S."/>
            <person name="Ji Z."/>
            <person name="Zhou Q."/>
            <person name="Hu M."/>
            <person name="Wang Y."/>
            <person name="Chen M."/>
            <person name="Xu Y."/>
            <person name="Jin H."/>
            <person name="Xiao X."/>
            <person name="Hu G."/>
            <person name="Bao F."/>
            <person name="Hu Y."/>
            <person name="Wan P."/>
            <person name="Li L."/>
            <person name="Deng X."/>
            <person name="Kuang T."/>
            <person name="Xiang C."/>
            <person name="Zhu J.K."/>
            <person name="Oliver M.J."/>
            <person name="He Y."/>
        </authorList>
    </citation>
    <scope>NUCLEOTIDE SEQUENCE [LARGE SCALE GENOMIC DNA]</scope>
    <source>
        <strain evidence="2">cv. XS01</strain>
    </source>
</reference>
<evidence type="ECO:0000313" key="1">
    <source>
        <dbReference type="EMBL" id="KZV20435.1"/>
    </source>
</evidence>
<proteinExistence type="predicted"/>
<organism evidence="1 2">
    <name type="scientific">Dorcoceras hygrometricum</name>
    <dbReference type="NCBI Taxonomy" id="472368"/>
    <lineage>
        <taxon>Eukaryota</taxon>
        <taxon>Viridiplantae</taxon>
        <taxon>Streptophyta</taxon>
        <taxon>Embryophyta</taxon>
        <taxon>Tracheophyta</taxon>
        <taxon>Spermatophyta</taxon>
        <taxon>Magnoliopsida</taxon>
        <taxon>eudicotyledons</taxon>
        <taxon>Gunneridae</taxon>
        <taxon>Pentapetalae</taxon>
        <taxon>asterids</taxon>
        <taxon>lamiids</taxon>
        <taxon>Lamiales</taxon>
        <taxon>Gesneriaceae</taxon>
        <taxon>Didymocarpoideae</taxon>
        <taxon>Trichosporeae</taxon>
        <taxon>Loxocarpinae</taxon>
        <taxon>Dorcoceras</taxon>
    </lineage>
</organism>